<organism evidence="2 3">
    <name type="scientific">Aspergillus versicolor CBS 583.65</name>
    <dbReference type="NCBI Taxonomy" id="1036611"/>
    <lineage>
        <taxon>Eukaryota</taxon>
        <taxon>Fungi</taxon>
        <taxon>Dikarya</taxon>
        <taxon>Ascomycota</taxon>
        <taxon>Pezizomycotina</taxon>
        <taxon>Eurotiomycetes</taxon>
        <taxon>Eurotiomycetidae</taxon>
        <taxon>Eurotiales</taxon>
        <taxon>Aspergillaceae</taxon>
        <taxon>Aspergillus</taxon>
        <taxon>Aspergillus subgen. Nidulantes</taxon>
    </lineage>
</organism>
<accession>A0A1L9PG52</accession>
<gene>
    <name evidence="2" type="ORF">ASPVEDRAFT_27220</name>
</gene>
<feature type="region of interest" description="Disordered" evidence="1">
    <location>
        <begin position="1"/>
        <end position="80"/>
    </location>
</feature>
<sequence length="155" mass="17099">MDQSHTPMRGDVAGEEPPRSMDMLQGVSRKNRKKKNSKRSDRHHRPDFDNSRALIRCKATGRSRSSSQEELQTGLDDQASWGRSFRIQFATVCQVTDRLMGPARAQHWTDEKHSSGSAAEATHERGKEPTGGAQPQTKATTPAEQGPDAALGSLF</sequence>
<dbReference type="GeneID" id="63725504"/>
<dbReference type="AlphaFoldDB" id="A0A1L9PG52"/>
<feature type="region of interest" description="Disordered" evidence="1">
    <location>
        <begin position="104"/>
        <end position="155"/>
    </location>
</feature>
<keyword evidence="3" id="KW-1185">Reference proteome</keyword>
<protein>
    <submittedName>
        <fullName evidence="2">Uncharacterized protein</fullName>
    </submittedName>
</protein>
<dbReference type="RefSeq" id="XP_040666260.1">
    <property type="nucleotide sequence ID" value="XM_040809993.1"/>
</dbReference>
<feature type="compositionally biased region" description="Polar residues" evidence="1">
    <location>
        <begin position="133"/>
        <end position="143"/>
    </location>
</feature>
<feature type="compositionally biased region" description="Polar residues" evidence="1">
    <location>
        <begin position="62"/>
        <end position="71"/>
    </location>
</feature>
<evidence type="ECO:0000256" key="1">
    <source>
        <dbReference type="SAM" id="MobiDB-lite"/>
    </source>
</evidence>
<feature type="compositionally biased region" description="Basic residues" evidence="1">
    <location>
        <begin position="29"/>
        <end position="43"/>
    </location>
</feature>
<dbReference type="EMBL" id="KV878127">
    <property type="protein sequence ID" value="OJJ00498.1"/>
    <property type="molecule type" value="Genomic_DNA"/>
</dbReference>
<name>A0A1L9PG52_ASPVE</name>
<dbReference type="VEuPathDB" id="FungiDB:ASPVEDRAFT_27220"/>
<dbReference type="Proteomes" id="UP000184073">
    <property type="component" value="Unassembled WGS sequence"/>
</dbReference>
<evidence type="ECO:0000313" key="3">
    <source>
        <dbReference type="Proteomes" id="UP000184073"/>
    </source>
</evidence>
<proteinExistence type="predicted"/>
<reference evidence="3" key="1">
    <citation type="journal article" date="2017" name="Genome Biol.">
        <title>Comparative genomics reveals high biological diversity and specific adaptations in the industrially and medically important fungal genus Aspergillus.</title>
        <authorList>
            <person name="de Vries R.P."/>
            <person name="Riley R."/>
            <person name="Wiebenga A."/>
            <person name="Aguilar-Osorio G."/>
            <person name="Amillis S."/>
            <person name="Uchima C.A."/>
            <person name="Anderluh G."/>
            <person name="Asadollahi M."/>
            <person name="Askin M."/>
            <person name="Barry K."/>
            <person name="Battaglia E."/>
            <person name="Bayram O."/>
            <person name="Benocci T."/>
            <person name="Braus-Stromeyer S.A."/>
            <person name="Caldana C."/>
            <person name="Canovas D."/>
            <person name="Cerqueira G.C."/>
            <person name="Chen F."/>
            <person name="Chen W."/>
            <person name="Choi C."/>
            <person name="Clum A."/>
            <person name="Dos Santos R.A."/>
            <person name="Damasio A.R."/>
            <person name="Diallinas G."/>
            <person name="Emri T."/>
            <person name="Fekete E."/>
            <person name="Flipphi M."/>
            <person name="Freyberg S."/>
            <person name="Gallo A."/>
            <person name="Gournas C."/>
            <person name="Habgood R."/>
            <person name="Hainaut M."/>
            <person name="Harispe M.L."/>
            <person name="Henrissat B."/>
            <person name="Hilden K.S."/>
            <person name="Hope R."/>
            <person name="Hossain A."/>
            <person name="Karabika E."/>
            <person name="Karaffa L."/>
            <person name="Karanyi Z."/>
            <person name="Krasevec N."/>
            <person name="Kuo A."/>
            <person name="Kusch H."/>
            <person name="LaButti K."/>
            <person name="Lagendijk E.L."/>
            <person name="Lapidus A."/>
            <person name="Levasseur A."/>
            <person name="Lindquist E."/>
            <person name="Lipzen A."/>
            <person name="Logrieco A.F."/>
            <person name="MacCabe A."/>
            <person name="Maekelae M.R."/>
            <person name="Malavazi I."/>
            <person name="Melin P."/>
            <person name="Meyer V."/>
            <person name="Mielnichuk N."/>
            <person name="Miskei M."/>
            <person name="Molnar A.P."/>
            <person name="Mule G."/>
            <person name="Ngan C.Y."/>
            <person name="Orejas M."/>
            <person name="Orosz E."/>
            <person name="Ouedraogo J.P."/>
            <person name="Overkamp K.M."/>
            <person name="Park H.-S."/>
            <person name="Perrone G."/>
            <person name="Piumi F."/>
            <person name="Punt P.J."/>
            <person name="Ram A.F."/>
            <person name="Ramon A."/>
            <person name="Rauscher S."/>
            <person name="Record E."/>
            <person name="Riano-Pachon D.M."/>
            <person name="Robert V."/>
            <person name="Roehrig J."/>
            <person name="Ruller R."/>
            <person name="Salamov A."/>
            <person name="Salih N.S."/>
            <person name="Samson R.A."/>
            <person name="Sandor E."/>
            <person name="Sanguinetti M."/>
            <person name="Schuetze T."/>
            <person name="Sepcic K."/>
            <person name="Shelest E."/>
            <person name="Sherlock G."/>
            <person name="Sophianopoulou V."/>
            <person name="Squina F.M."/>
            <person name="Sun H."/>
            <person name="Susca A."/>
            <person name="Todd R.B."/>
            <person name="Tsang A."/>
            <person name="Unkles S.E."/>
            <person name="van de Wiele N."/>
            <person name="van Rossen-Uffink D."/>
            <person name="Oliveira J.V."/>
            <person name="Vesth T.C."/>
            <person name="Visser J."/>
            <person name="Yu J.-H."/>
            <person name="Zhou M."/>
            <person name="Andersen M.R."/>
            <person name="Archer D.B."/>
            <person name="Baker S.E."/>
            <person name="Benoit I."/>
            <person name="Brakhage A.A."/>
            <person name="Braus G.H."/>
            <person name="Fischer R."/>
            <person name="Frisvad J.C."/>
            <person name="Goldman G.H."/>
            <person name="Houbraken J."/>
            <person name="Oakley B."/>
            <person name="Pocsi I."/>
            <person name="Scazzocchio C."/>
            <person name="Seiboth B."/>
            <person name="vanKuyk P.A."/>
            <person name="Wortman J."/>
            <person name="Dyer P.S."/>
            <person name="Grigoriev I.V."/>
        </authorList>
    </citation>
    <scope>NUCLEOTIDE SEQUENCE [LARGE SCALE GENOMIC DNA]</scope>
    <source>
        <strain evidence="3">CBS 583.65</strain>
    </source>
</reference>
<evidence type="ECO:0000313" key="2">
    <source>
        <dbReference type="EMBL" id="OJJ00498.1"/>
    </source>
</evidence>